<sequence>MLTAATNNIYVGRQPILDRSSALYAYELLFRSGHVGQADFHCNISATARVITSVFNELGLERSLGNALGFINVSEEMLMSEAIELLPADKIVIELLETVPPTPEVIARSRELVRKGFRLALDDVLELDERFLPLIRIASFIKIDLMGVPSDALADLVERFRPFEARLLAEKVDSAEQAAYCHQLGFSFFQGYYFARPSVLSTRTLTASETTLLRLLGMVMSDADTSEMEPLIKQEPALLVNLMRITNSVGSGSNRQISTVREAITLLGRRQLQRWLQLLLFCSQDGGDSNKPLLNMVATRARTMELLAERCDSSDCDPDGAFLTGILSLLPSLLGVEMDEVLRTLAVDDHIRGALIESSGSMGTLLTLLRHWEEDALSDYAQALDALQPLTVEDFNLAVSEAMSWAADLGAG</sequence>
<dbReference type="PROSITE" id="PS50883">
    <property type="entry name" value="EAL"/>
    <property type="match status" value="1"/>
</dbReference>
<dbReference type="InterPro" id="IPR052340">
    <property type="entry name" value="RNase_Y/CdgJ"/>
</dbReference>
<dbReference type="Pfam" id="PF00563">
    <property type="entry name" value="EAL"/>
    <property type="match status" value="1"/>
</dbReference>
<proteinExistence type="predicted"/>
<dbReference type="PROSITE" id="PS51833">
    <property type="entry name" value="HDOD"/>
    <property type="match status" value="1"/>
</dbReference>
<reference evidence="3 4" key="1">
    <citation type="journal article" date="2011" name="J. Bacteriol.">
        <title>Genome sequence of Methyloversatilis universalis FAM5T, a methylotrophic representative of the order Rhodocyclales.</title>
        <authorList>
            <person name="Kittichotirat W."/>
            <person name="Good N.M."/>
            <person name="Hall R."/>
            <person name="Bringel F."/>
            <person name="Lajus A."/>
            <person name="Medigue C."/>
            <person name="Smalley N.E."/>
            <person name="Beck D."/>
            <person name="Bumgarner R."/>
            <person name="Vuilleumier S."/>
            <person name="Kalyuzhnaya M.G."/>
        </authorList>
    </citation>
    <scope>NUCLEOTIDE SEQUENCE [LARGE SCALE GENOMIC DNA]</scope>
    <source>
        <strain evidence="4">ATCC BAA-1314 / JCM 13912 / FAM5</strain>
    </source>
</reference>
<name>F5RB94_METUF</name>
<dbReference type="Pfam" id="PF08668">
    <property type="entry name" value="HDOD"/>
    <property type="match status" value="1"/>
</dbReference>
<evidence type="ECO:0000259" key="1">
    <source>
        <dbReference type="PROSITE" id="PS50883"/>
    </source>
</evidence>
<evidence type="ECO:0000313" key="3">
    <source>
        <dbReference type="EMBL" id="EGK72230.1"/>
    </source>
</evidence>
<organism evidence="3 4">
    <name type="scientific">Methyloversatilis universalis (strain ATCC BAA-1314 / DSM 25237 / JCM 13912 / CCUG 52030 / FAM5)</name>
    <dbReference type="NCBI Taxonomy" id="1000565"/>
    <lineage>
        <taxon>Bacteria</taxon>
        <taxon>Pseudomonadati</taxon>
        <taxon>Pseudomonadota</taxon>
        <taxon>Betaproteobacteria</taxon>
        <taxon>Nitrosomonadales</taxon>
        <taxon>Sterolibacteriaceae</taxon>
        <taxon>Methyloversatilis</taxon>
    </lineage>
</organism>
<dbReference type="OrthoDB" id="9804751at2"/>
<dbReference type="STRING" id="1000565.METUNv1_01534"/>
<keyword evidence="4" id="KW-1185">Reference proteome</keyword>
<dbReference type="InterPro" id="IPR014408">
    <property type="entry name" value="dGMP_Pdiesterase_EAL/HD-GYP"/>
</dbReference>
<dbReference type="SUPFAM" id="SSF141868">
    <property type="entry name" value="EAL domain-like"/>
    <property type="match status" value="1"/>
</dbReference>
<dbReference type="InterPro" id="IPR035919">
    <property type="entry name" value="EAL_sf"/>
</dbReference>
<comment type="caution">
    <text evidence="3">The sequence shown here is derived from an EMBL/GenBank/DDBJ whole genome shotgun (WGS) entry which is preliminary data.</text>
</comment>
<dbReference type="AlphaFoldDB" id="F5RB94"/>
<dbReference type="Proteomes" id="UP000005019">
    <property type="component" value="Unassembled WGS sequence"/>
</dbReference>
<dbReference type="PANTHER" id="PTHR33525">
    <property type="match status" value="1"/>
</dbReference>
<dbReference type="eggNOG" id="COG3434">
    <property type="taxonomic scope" value="Bacteria"/>
</dbReference>
<dbReference type="Gene3D" id="1.10.3210.10">
    <property type="entry name" value="Hypothetical protein af1432"/>
    <property type="match status" value="1"/>
</dbReference>
<feature type="domain" description="EAL" evidence="1">
    <location>
        <begin position="1"/>
        <end position="211"/>
    </location>
</feature>
<evidence type="ECO:0000259" key="2">
    <source>
        <dbReference type="PROSITE" id="PS51833"/>
    </source>
</evidence>
<protein>
    <submittedName>
        <fullName evidence="3">EAL protein</fullName>
    </submittedName>
</protein>
<dbReference type="InterPro" id="IPR001633">
    <property type="entry name" value="EAL_dom"/>
</dbReference>
<dbReference type="EMBL" id="AFHG01000042">
    <property type="protein sequence ID" value="EGK72230.1"/>
    <property type="molecule type" value="Genomic_DNA"/>
</dbReference>
<dbReference type="InterPro" id="IPR013976">
    <property type="entry name" value="HDOD"/>
</dbReference>
<dbReference type="SMART" id="SM00052">
    <property type="entry name" value="EAL"/>
    <property type="match status" value="1"/>
</dbReference>
<dbReference type="PANTHER" id="PTHR33525:SF4">
    <property type="entry name" value="CYCLIC DI-GMP PHOSPHODIESTERASE CDGJ"/>
    <property type="match status" value="1"/>
</dbReference>
<evidence type="ECO:0000313" key="4">
    <source>
        <dbReference type="Proteomes" id="UP000005019"/>
    </source>
</evidence>
<dbReference type="RefSeq" id="WP_008060441.1">
    <property type="nucleotide sequence ID" value="NZ_AFHG01000042.1"/>
</dbReference>
<gene>
    <name evidence="3" type="ORF">METUNv1_01534</name>
</gene>
<dbReference type="PIRSF" id="PIRSF003180">
    <property type="entry name" value="DiGMPpdiest_YuxH"/>
    <property type="match status" value="1"/>
</dbReference>
<feature type="domain" description="HDOD" evidence="2">
    <location>
        <begin position="205"/>
        <end position="393"/>
    </location>
</feature>
<dbReference type="SUPFAM" id="SSF109604">
    <property type="entry name" value="HD-domain/PDEase-like"/>
    <property type="match status" value="1"/>
</dbReference>
<dbReference type="Gene3D" id="3.20.20.450">
    <property type="entry name" value="EAL domain"/>
    <property type="match status" value="1"/>
</dbReference>
<accession>F5RB94</accession>